<protein>
    <submittedName>
        <fullName evidence="1">Transducin/WD40 repeat-like superfamily protein</fullName>
    </submittedName>
</protein>
<accession>A0A0R3WDL1</accession>
<dbReference type="AlphaFoldDB" id="A0A0R3WDL1"/>
<evidence type="ECO:0000313" key="1">
    <source>
        <dbReference type="WBParaSite" id="TASK_0000886101-mRNA-1"/>
    </source>
</evidence>
<dbReference type="WBParaSite" id="TASK_0000886101-mRNA-1">
    <property type="protein sequence ID" value="TASK_0000886101-mRNA-1"/>
    <property type="gene ID" value="TASK_0000886101"/>
</dbReference>
<proteinExistence type="predicted"/>
<sequence length="636" mass="70267">LDYKGGHILSVWRFACDGSGVRWVHFNPDGLVLYTASSNARPFGSNFLQLSPIPISRPSSSRDGISGISPSKILRGELVHFLLGQPAEWYEGLGICHTCSLRLCLWAAGLVVDASFPHQKSPPPEAVDRILFDVALTVPNGSSKAEEVMALRHEDPSPSVVVVIEDFPSDEWFLSKGLWNVYCSAAQPSMMCCPGHIHDLFLTHRDLMRYSLCRRCLQEFWQWANDNNRVQWFTWTQANPNPDKSRRSVLPQIPGSEVVRSAGVCYRCYQDPDRSSKHLNVASVGDESPAFSLLESQLLTSVIRASVVSAAPLRFNTTATAETSGCKRKHPDRHSCCSDNSIFSGVGNYSDLDHLLKRPLIKNLSSDFVRSSEINQLCNSGSIVCYRCGDIVKQTVPTGVMAEKELRALHSHLFFSEKNTGPLPFSLQHFANTLANILQEMGEHSSACNLRARIFNDSSVALSRDGQLIAAVVAPSSDHGCSDVLQVEESVVAVYWTEPVSRRGHCILAVSMVPPAEPVCLHFSPSSSFLVVGTANSPLAITHHVPAMVQQYNAMFAKMIKHESPALAYIFAVDRNRRGSVEQSARVKEVFRFDPPDFMQSPYGFTPMSLNTILWHCGGIAYGTTKGLIVMMEPRL</sequence>
<name>A0A0R3WDL1_TAEAS</name>
<dbReference type="STRING" id="60517.A0A0R3WDL1"/>
<reference evidence="1" key="1">
    <citation type="submission" date="2017-02" db="UniProtKB">
        <authorList>
            <consortium name="WormBaseParasite"/>
        </authorList>
    </citation>
    <scope>IDENTIFICATION</scope>
</reference>
<organism evidence="1">
    <name type="scientific">Taenia asiatica</name>
    <name type="common">Asian tapeworm</name>
    <dbReference type="NCBI Taxonomy" id="60517"/>
    <lineage>
        <taxon>Eukaryota</taxon>
        <taxon>Metazoa</taxon>
        <taxon>Spiralia</taxon>
        <taxon>Lophotrochozoa</taxon>
        <taxon>Platyhelminthes</taxon>
        <taxon>Cestoda</taxon>
        <taxon>Eucestoda</taxon>
        <taxon>Cyclophyllidea</taxon>
        <taxon>Taeniidae</taxon>
        <taxon>Taenia</taxon>
    </lineage>
</organism>